<sequence length="37" mass="4012">MCSGYPFSHGISSESINFLFRGVSDIRNMATSSSLVL</sequence>
<organism evidence="1">
    <name type="scientific">Arundo donax</name>
    <name type="common">Giant reed</name>
    <name type="synonym">Donax arundinaceus</name>
    <dbReference type="NCBI Taxonomy" id="35708"/>
    <lineage>
        <taxon>Eukaryota</taxon>
        <taxon>Viridiplantae</taxon>
        <taxon>Streptophyta</taxon>
        <taxon>Embryophyta</taxon>
        <taxon>Tracheophyta</taxon>
        <taxon>Spermatophyta</taxon>
        <taxon>Magnoliopsida</taxon>
        <taxon>Liliopsida</taxon>
        <taxon>Poales</taxon>
        <taxon>Poaceae</taxon>
        <taxon>PACMAD clade</taxon>
        <taxon>Arundinoideae</taxon>
        <taxon>Arundineae</taxon>
        <taxon>Arundo</taxon>
    </lineage>
</organism>
<evidence type="ECO:0000313" key="1">
    <source>
        <dbReference type="EMBL" id="JAD62558.1"/>
    </source>
</evidence>
<proteinExistence type="predicted"/>
<accession>A0A0A9BK79</accession>
<reference evidence="1" key="1">
    <citation type="submission" date="2014-09" db="EMBL/GenBank/DDBJ databases">
        <authorList>
            <person name="Magalhaes I.L.F."/>
            <person name="Oliveira U."/>
            <person name="Santos F.R."/>
            <person name="Vidigal T.H.D.A."/>
            <person name="Brescovit A.D."/>
            <person name="Santos A.J."/>
        </authorList>
    </citation>
    <scope>NUCLEOTIDE SEQUENCE</scope>
    <source>
        <tissue evidence="1">Shoot tissue taken approximately 20 cm above the soil surface</tissue>
    </source>
</reference>
<name>A0A0A9BK79_ARUDO</name>
<dbReference type="AlphaFoldDB" id="A0A0A9BK79"/>
<reference evidence="1" key="2">
    <citation type="journal article" date="2015" name="Data Brief">
        <title>Shoot transcriptome of the giant reed, Arundo donax.</title>
        <authorList>
            <person name="Barrero R.A."/>
            <person name="Guerrero F.D."/>
            <person name="Moolhuijzen P."/>
            <person name="Goolsby J.A."/>
            <person name="Tidwell J."/>
            <person name="Bellgard S.E."/>
            <person name="Bellgard M.I."/>
        </authorList>
    </citation>
    <scope>NUCLEOTIDE SEQUENCE</scope>
    <source>
        <tissue evidence="1">Shoot tissue taken approximately 20 cm above the soil surface</tissue>
    </source>
</reference>
<dbReference type="EMBL" id="GBRH01235337">
    <property type="protein sequence ID" value="JAD62558.1"/>
    <property type="molecule type" value="Transcribed_RNA"/>
</dbReference>
<protein>
    <submittedName>
        <fullName evidence="1">Uncharacterized protein</fullName>
    </submittedName>
</protein>